<protein>
    <recommendedName>
        <fullName evidence="3">ATPase</fullName>
    </recommendedName>
</protein>
<name>A0ABU3DAT0_9FLAO</name>
<keyword evidence="2" id="KW-1185">Reference proteome</keyword>
<accession>A0ABU3DAT0</accession>
<proteinExistence type="predicted"/>
<sequence>MGDMVETAIYSQWMHREWLEPYYARWNSGEVDMVGIDDSTLKPIWALEIKWSNRYFDKSGDLKRLLKFCKTNQLESALVTTIDIKANKTEQDINLQYVPGATYAYIM</sequence>
<comment type="caution">
    <text evidence="1">The sequence shown here is derived from an EMBL/GenBank/DDBJ whole genome shotgun (WGS) entry which is preliminary data.</text>
</comment>
<organism evidence="1 2">
    <name type="scientific">Autumnicola musiva</name>
    <dbReference type="NCBI Taxonomy" id="3075589"/>
    <lineage>
        <taxon>Bacteria</taxon>
        <taxon>Pseudomonadati</taxon>
        <taxon>Bacteroidota</taxon>
        <taxon>Flavobacteriia</taxon>
        <taxon>Flavobacteriales</taxon>
        <taxon>Flavobacteriaceae</taxon>
        <taxon>Autumnicola</taxon>
    </lineage>
</organism>
<dbReference type="Proteomes" id="UP001262582">
    <property type="component" value="Unassembled WGS sequence"/>
</dbReference>
<dbReference type="EMBL" id="JAVRHK010000028">
    <property type="protein sequence ID" value="MDT0678640.1"/>
    <property type="molecule type" value="Genomic_DNA"/>
</dbReference>
<reference evidence="1 2" key="1">
    <citation type="submission" date="2023-09" db="EMBL/GenBank/DDBJ databases">
        <authorList>
            <person name="Rey-Velasco X."/>
        </authorList>
    </citation>
    <scope>NUCLEOTIDE SEQUENCE [LARGE SCALE GENOMIC DNA]</scope>
    <source>
        <strain evidence="1 2">F117</strain>
    </source>
</reference>
<evidence type="ECO:0000313" key="1">
    <source>
        <dbReference type="EMBL" id="MDT0678640.1"/>
    </source>
</evidence>
<evidence type="ECO:0008006" key="3">
    <source>
        <dbReference type="Google" id="ProtNLM"/>
    </source>
</evidence>
<dbReference type="RefSeq" id="WP_311504973.1">
    <property type="nucleotide sequence ID" value="NZ_JAVRHK010000028.1"/>
</dbReference>
<gene>
    <name evidence="1" type="ORF">RM539_18850</name>
</gene>
<evidence type="ECO:0000313" key="2">
    <source>
        <dbReference type="Proteomes" id="UP001262582"/>
    </source>
</evidence>